<accession>A0A803T014</accession>
<feature type="region of interest" description="Disordered" evidence="2">
    <location>
        <begin position="16"/>
        <end position="54"/>
    </location>
</feature>
<keyword evidence="4" id="KW-1185">Reference proteome</keyword>
<dbReference type="Gene3D" id="1.20.5.190">
    <property type="match status" value="2"/>
</dbReference>
<dbReference type="SMART" id="SM00015">
    <property type="entry name" value="IQ"/>
    <property type="match status" value="4"/>
</dbReference>
<dbReference type="AlphaFoldDB" id="A0A803T014"/>
<sequence length="237" mass="27657">METFEDHMWCSHSCHSGDDDDDYSEGIERHPLVKIRSRSNSRSRSRSRSRLNNQNRRRSSFLVDELDMLMDKAATTIQAAWRGHLTRKQLMVEHAAASTIQAAWRHFITREYLALRPRHYSMEDKDHAAEVIQAHYRGYVTRKAISQCRHAAVTIQAHWRGYQTRQELAQRGYPPSKPRKTYYTPPTYVPGSTGWMGPYPRKHWRKVMVGEPEDNASTFGTPQQIAVLVFSRSWLVQ</sequence>
<dbReference type="Proteomes" id="UP000001646">
    <property type="component" value="Unplaced"/>
</dbReference>
<feature type="compositionally biased region" description="Basic residues" evidence="2">
    <location>
        <begin position="32"/>
        <end position="54"/>
    </location>
</feature>
<reference evidence="3" key="3">
    <citation type="submission" date="2025-09" db="UniProtKB">
        <authorList>
            <consortium name="Ensembl"/>
        </authorList>
    </citation>
    <scope>IDENTIFICATION</scope>
</reference>
<organism evidence="3 4">
    <name type="scientific">Anolis carolinensis</name>
    <name type="common">Green anole</name>
    <name type="synonym">American chameleon</name>
    <dbReference type="NCBI Taxonomy" id="28377"/>
    <lineage>
        <taxon>Eukaryota</taxon>
        <taxon>Metazoa</taxon>
        <taxon>Chordata</taxon>
        <taxon>Craniata</taxon>
        <taxon>Vertebrata</taxon>
        <taxon>Euteleostomi</taxon>
        <taxon>Lepidosauria</taxon>
        <taxon>Squamata</taxon>
        <taxon>Bifurcata</taxon>
        <taxon>Unidentata</taxon>
        <taxon>Episquamata</taxon>
        <taxon>Toxicofera</taxon>
        <taxon>Iguania</taxon>
        <taxon>Dactyloidae</taxon>
        <taxon>Anolis</taxon>
    </lineage>
</organism>
<dbReference type="PANTHER" id="PTHR22590:SF5">
    <property type="entry name" value="MYOSIN MOTOR DOMAIN-CONTAINING PROTEIN"/>
    <property type="match status" value="1"/>
</dbReference>
<keyword evidence="1" id="KW-0677">Repeat</keyword>
<dbReference type="CDD" id="cd23767">
    <property type="entry name" value="IQCD"/>
    <property type="match status" value="4"/>
</dbReference>
<evidence type="ECO:0000256" key="2">
    <source>
        <dbReference type="SAM" id="MobiDB-lite"/>
    </source>
</evidence>
<dbReference type="SUPFAM" id="SSF52540">
    <property type="entry name" value="P-loop containing nucleoside triphosphate hydrolases"/>
    <property type="match status" value="2"/>
</dbReference>
<dbReference type="FunFam" id="1.20.5.190:FF:000055">
    <property type="entry name" value="Putative microtubule-associated protein futsch"/>
    <property type="match status" value="2"/>
</dbReference>
<dbReference type="Ensembl" id="ENSACAT00000055446.1">
    <property type="protein sequence ID" value="ENSACAP00000028554.1"/>
    <property type="gene ID" value="ENSACAG00000041734.1"/>
</dbReference>
<name>A0A803T014_ANOCA</name>
<evidence type="ECO:0000313" key="4">
    <source>
        <dbReference type="Proteomes" id="UP000001646"/>
    </source>
</evidence>
<evidence type="ECO:0000256" key="1">
    <source>
        <dbReference type="ARBA" id="ARBA00022737"/>
    </source>
</evidence>
<dbReference type="InterPro" id="IPR000048">
    <property type="entry name" value="IQ_motif_EF-hand-BS"/>
</dbReference>
<protein>
    <submittedName>
        <fullName evidence="3">Uncharacterized protein</fullName>
    </submittedName>
</protein>
<dbReference type="GeneTree" id="ENSGT00960000193101"/>
<reference evidence="3" key="1">
    <citation type="submission" date="2009-12" db="EMBL/GenBank/DDBJ databases">
        <title>The Genome Sequence of Anolis carolinensis (Green Anole Lizard).</title>
        <authorList>
            <consortium name="The Genome Sequencing Platform"/>
            <person name="Di Palma F."/>
            <person name="Alfoldi J."/>
            <person name="Heiman D."/>
            <person name="Young S."/>
            <person name="Grabherr M."/>
            <person name="Johnson J."/>
            <person name="Lander E.S."/>
            <person name="Lindblad-Toh K."/>
        </authorList>
    </citation>
    <scope>NUCLEOTIDE SEQUENCE [LARGE SCALE GENOMIC DNA]</scope>
    <source>
        <strain evidence="3">JBL SC #1</strain>
    </source>
</reference>
<dbReference type="InParanoid" id="A0A803T014"/>
<reference evidence="3" key="2">
    <citation type="submission" date="2025-08" db="UniProtKB">
        <authorList>
            <consortium name="Ensembl"/>
        </authorList>
    </citation>
    <scope>IDENTIFICATION</scope>
</reference>
<dbReference type="InterPro" id="IPR027417">
    <property type="entry name" value="P-loop_NTPase"/>
</dbReference>
<dbReference type="InterPro" id="IPR052318">
    <property type="entry name" value="CellDiv_DevSignal_Domain"/>
</dbReference>
<dbReference type="PANTHER" id="PTHR22590">
    <property type="entry name" value="MYOSIN MOTOR DOMAIN-CONTAINING PROTEIN"/>
    <property type="match status" value="1"/>
</dbReference>
<dbReference type="PROSITE" id="PS50096">
    <property type="entry name" value="IQ"/>
    <property type="match status" value="4"/>
</dbReference>
<evidence type="ECO:0000313" key="3">
    <source>
        <dbReference type="Ensembl" id="ENSACAP00000028554.1"/>
    </source>
</evidence>
<proteinExistence type="predicted"/>
<dbReference type="Pfam" id="PF00612">
    <property type="entry name" value="IQ"/>
    <property type="match status" value="4"/>
</dbReference>